<dbReference type="EMBL" id="JBHSSI010000049">
    <property type="protein sequence ID" value="MFC6261000.1"/>
    <property type="molecule type" value="Genomic_DNA"/>
</dbReference>
<dbReference type="Proteomes" id="UP001596283">
    <property type="component" value="Unassembled WGS sequence"/>
</dbReference>
<keyword evidence="5" id="KW-0812">Transmembrane</keyword>
<feature type="compositionally biased region" description="Low complexity" evidence="4">
    <location>
        <begin position="1"/>
        <end position="34"/>
    </location>
</feature>
<dbReference type="InterPro" id="IPR051201">
    <property type="entry name" value="Chloro_Bact_Ser_Proteases"/>
</dbReference>
<evidence type="ECO:0000256" key="3">
    <source>
        <dbReference type="ARBA" id="ARBA00022825"/>
    </source>
</evidence>
<comment type="caution">
    <text evidence="7">The sequence shown here is derived from an EMBL/GenBank/DDBJ whole genome shotgun (WGS) entry which is preliminary data.</text>
</comment>
<dbReference type="SUPFAM" id="SSF50156">
    <property type="entry name" value="PDZ domain-like"/>
    <property type="match status" value="1"/>
</dbReference>
<dbReference type="Gene3D" id="2.40.10.120">
    <property type="match status" value="1"/>
</dbReference>
<dbReference type="EC" id="3.4.21.-" evidence="7"/>
<evidence type="ECO:0000259" key="6">
    <source>
        <dbReference type="SMART" id="SM00228"/>
    </source>
</evidence>
<dbReference type="Pfam" id="PF13180">
    <property type="entry name" value="PDZ_2"/>
    <property type="match status" value="1"/>
</dbReference>
<evidence type="ECO:0000313" key="7">
    <source>
        <dbReference type="EMBL" id="MFC6261000.1"/>
    </source>
</evidence>
<dbReference type="InterPro" id="IPR036034">
    <property type="entry name" value="PDZ_sf"/>
</dbReference>
<sequence length="459" mass="47409">MDNNNNNQFNDNNNDNNQETNNNQTTNNSEVTPTPETPKRPRKSLTLTKVAVTAAVAGLLGGGVAYGGINYINNSGLNDTAVPSGSNSTGNTKTSNVTVNVNSQSTKAFNQVKGAMVSVINLQKESSNSTLGQLFGQESSSSSSSSSKAALEEASEGSGVVYKKNGNTAYIVTNNHVVSGSSALRVVTSSGKQLQAKLVGKDSVTDLAVLKVNGADLKTVASFGNSDKIKVGETALAIGSPLGSQYATSLTEGIISAKKRTVETTNSAGTQTGNATVIQTDAAINPGNSGGALINVAGQVVGITSSKIASDAEGTSVEGMGFAIPSNEVVNIINQLVKKGKVVRPALGITYVDLANVSSSQQKSILKLPSSVENGVVVMSASAGSPAKKAGLSKYDVITEMGGHQISDQSTLRDILYKYKLNDTVSMTYYHNGKKKTTTVKLTETSSQLKTTTSASSES</sequence>
<accession>A0ABW1THX6</accession>
<dbReference type="RefSeq" id="WP_125688315.1">
    <property type="nucleotide sequence ID" value="NZ_JBHSSI010000049.1"/>
</dbReference>
<dbReference type="GO" id="GO:0008233">
    <property type="term" value="F:peptidase activity"/>
    <property type="evidence" value="ECO:0007669"/>
    <property type="project" value="UniProtKB-KW"/>
</dbReference>
<dbReference type="Pfam" id="PF13365">
    <property type="entry name" value="Trypsin_2"/>
    <property type="match status" value="1"/>
</dbReference>
<dbReference type="GO" id="GO:0006508">
    <property type="term" value="P:proteolysis"/>
    <property type="evidence" value="ECO:0007669"/>
    <property type="project" value="UniProtKB-KW"/>
</dbReference>
<evidence type="ECO:0000256" key="4">
    <source>
        <dbReference type="SAM" id="MobiDB-lite"/>
    </source>
</evidence>
<reference evidence="8" key="1">
    <citation type="journal article" date="2019" name="Int. J. Syst. Evol. Microbiol.">
        <title>The Global Catalogue of Microorganisms (GCM) 10K type strain sequencing project: providing services to taxonomists for standard genome sequencing and annotation.</title>
        <authorList>
            <consortium name="The Broad Institute Genomics Platform"/>
            <consortium name="The Broad Institute Genome Sequencing Center for Infectious Disease"/>
            <person name="Wu L."/>
            <person name="Ma J."/>
        </authorList>
    </citation>
    <scope>NUCLEOTIDE SEQUENCE [LARGE SCALE GENOMIC DNA]</scope>
    <source>
        <strain evidence="8">CCM 8908</strain>
    </source>
</reference>
<evidence type="ECO:0000256" key="2">
    <source>
        <dbReference type="ARBA" id="ARBA00022801"/>
    </source>
</evidence>
<keyword evidence="5" id="KW-0472">Membrane</keyword>
<dbReference type="InterPro" id="IPR001940">
    <property type="entry name" value="Peptidase_S1C"/>
</dbReference>
<feature type="domain" description="PDZ" evidence="6">
    <location>
        <begin position="345"/>
        <end position="433"/>
    </location>
</feature>
<dbReference type="InterPro" id="IPR009003">
    <property type="entry name" value="Peptidase_S1_PA"/>
</dbReference>
<evidence type="ECO:0000313" key="8">
    <source>
        <dbReference type="Proteomes" id="UP001596283"/>
    </source>
</evidence>
<evidence type="ECO:0000256" key="5">
    <source>
        <dbReference type="SAM" id="Phobius"/>
    </source>
</evidence>
<keyword evidence="1 7" id="KW-0645">Protease</keyword>
<dbReference type="PRINTS" id="PR00834">
    <property type="entry name" value="PROTEASES2C"/>
</dbReference>
<keyword evidence="3" id="KW-0720">Serine protease</keyword>
<proteinExistence type="predicted"/>
<organism evidence="7 8">
    <name type="scientific">Levilactobacillus fujinensis</name>
    <dbReference type="NCBI Taxonomy" id="2486024"/>
    <lineage>
        <taxon>Bacteria</taxon>
        <taxon>Bacillati</taxon>
        <taxon>Bacillota</taxon>
        <taxon>Bacilli</taxon>
        <taxon>Lactobacillales</taxon>
        <taxon>Lactobacillaceae</taxon>
        <taxon>Levilactobacillus</taxon>
    </lineage>
</organism>
<feature type="transmembrane region" description="Helical" evidence="5">
    <location>
        <begin position="50"/>
        <end position="69"/>
    </location>
</feature>
<keyword evidence="2 7" id="KW-0378">Hydrolase</keyword>
<name>A0ABW1THX6_9LACO</name>
<dbReference type="Gene3D" id="2.30.42.10">
    <property type="match status" value="1"/>
</dbReference>
<dbReference type="SUPFAM" id="SSF50494">
    <property type="entry name" value="Trypsin-like serine proteases"/>
    <property type="match status" value="1"/>
</dbReference>
<dbReference type="PANTHER" id="PTHR43343:SF3">
    <property type="entry name" value="PROTEASE DO-LIKE 8, CHLOROPLASTIC"/>
    <property type="match status" value="1"/>
</dbReference>
<protein>
    <submittedName>
        <fullName evidence="7">S1C family serine protease</fullName>
        <ecNumber evidence="7">3.4.21.-</ecNumber>
    </submittedName>
</protein>
<dbReference type="InterPro" id="IPR001478">
    <property type="entry name" value="PDZ"/>
</dbReference>
<gene>
    <name evidence="7" type="ORF">ACFP1C_08620</name>
</gene>
<feature type="region of interest" description="Disordered" evidence="4">
    <location>
        <begin position="1"/>
        <end position="45"/>
    </location>
</feature>
<dbReference type="PANTHER" id="PTHR43343">
    <property type="entry name" value="PEPTIDASE S12"/>
    <property type="match status" value="1"/>
</dbReference>
<dbReference type="SMART" id="SM00228">
    <property type="entry name" value="PDZ"/>
    <property type="match status" value="1"/>
</dbReference>
<evidence type="ECO:0000256" key="1">
    <source>
        <dbReference type="ARBA" id="ARBA00022670"/>
    </source>
</evidence>
<keyword evidence="5" id="KW-1133">Transmembrane helix</keyword>
<keyword evidence="8" id="KW-1185">Reference proteome</keyword>